<proteinExistence type="predicted"/>
<comment type="caution">
    <text evidence="1">The sequence shown here is derived from an EMBL/GenBank/DDBJ whole genome shotgun (WGS) entry which is preliminary data.</text>
</comment>
<dbReference type="Proteomes" id="UP000551353">
    <property type="component" value="Unassembled WGS sequence"/>
</dbReference>
<dbReference type="RefSeq" id="WP_156890766.1">
    <property type="nucleotide sequence ID" value="NZ_JBFPMY010000004.1"/>
</dbReference>
<gene>
    <name evidence="1" type="ORF">GGD56_000170</name>
</gene>
<keyword evidence="2" id="KW-1185">Reference proteome</keyword>
<evidence type="ECO:0000313" key="2">
    <source>
        <dbReference type="Proteomes" id="UP000551353"/>
    </source>
</evidence>
<name>A0ABR6IEQ4_9HYPH</name>
<protein>
    <submittedName>
        <fullName evidence="1">Uncharacterized protein</fullName>
    </submittedName>
</protein>
<organism evidence="1 2">
    <name type="scientific">Rhizobium mongolense</name>
    <dbReference type="NCBI Taxonomy" id="57676"/>
    <lineage>
        <taxon>Bacteria</taxon>
        <taxon>Pseudomonadati</taxon>
        <taxon>Pseudomonadota</taxon>
        <taxon>Alphaproteobacteria</taxon>
        <taxon>Hyphomicrobiales</taxon>
        <taxon>Rhizobiaceae</taxon>
        <taxon>Rhizobium/Agrobacterium group</taxon>
        <taxon>Rhizobium</taxon>
    </lineage>
</organism>
<accession>A0ABR6IEQ4</accession>
<dbReference type="EMBL" id="JACIFX010000001">
    <property type="protein sequence ID" value="MBB4226350.1"/>
    <property type="molecule type" value="Genomic_DNA"/>
</dbReference>
<evidence type="ECO:0000313" key="1">
    <source>
        <dbReference type="EMBL" id="MBB4226350.1"/>
    </source>
</evidence>
<reference evidence="1 2" key="1">
    <citation type="submission" date="2020-08" db="EMBL/GenBank/DDBJ databases">
        <title>Genomic Encyclopedia of Type Strains, Phase IV (KMG-V): Genome sequencing to study the core and pangenomes of soil and plant-associated prokaryotes.</title>
        <authorList>
            <person name="Whitman W."/>
        </authorList>
    </citation>
    <scope>NUCLEOTIDE SEQUENCE [LARGE SCALE GENOMIC DNA]</scope>
    <source>
        <strain evidence="1 2">SEMIA 4087</strain>
    </source>
</reference>
<sequence>MADKEPAADILYFLIDQALDEALPKRGGATWLFHRRRHQTSIEEMPACGEESSEILLQRQARQGKQSRSTTLIAATGSRWF</sequence>